<dbReference type="PANTHER" id="PTHR45959:SF2">
    <property type="entry name" value="BHLH TRANSCRIPTION FACTOR"/>
    <property type="match status" value="1"/>
</dbReference>
<keyword evidence="3" id="KW-0804">Transcription</keyword>
<evidence type="ECO:0000313" key="7">
    <source>
        <dbReference type="EMBL" id="QDF82368.1"/>
    </source>
</evidence>
<dbReference type="EMBL" id="MK302300">
    <property type="protein sequence ID" value="QDF82368.1"/>
    <property type="molecule type" value="mRNA"/>
</dbReference>
<organism evidence="7">
    <name type="scientific">Cymbidium goeringii</name>
    <dbReference type="NCBI Taxonomy" id="112607"/>
    <lineage>
        <taxon>Eukaryota</taxon>
        <taxon>Viridiplantae</taxon>
        <taxon>Streptophyta</taxon>
        <taxon>Embryophyta</taxon>
        <taxon>Tracheophyta</taxon>
        <taxon>Spermatophyta</taxon>
        <taxon>Magnoliopsida</taxon>
        <taxon>Liliopsida</taxon>
        <taxon>Asparagales</taxon>
        <taxon>Orchidaceae</taxon>
        <taxon>Epidendroideae</taxon>
        <taxon>Cymbidieae</taxon>
        <taxon>Cymbidiinae</taxon>
        <taxon>Cymbidium</taxon>
    </lineage>
</organism>
<name>A0A4Y6JKW5_9ASPA</name>
<feature type="domain" description="BHLH" evidence="6">
    <location>
        <begin position="181"/>
        <end position="230"/>
    </location>
</feature>
<dbReference type="PROSITE" id="PS50888">
    <property type="entry name" value="BHLH"/>
    <property type="match status" value="1"/>
</dbReference>
<dbReference type="SUPFAM" id="SSF47459">
    <property type="entry name" value="HLH, helix-loop-helix DNA-binding domain"/>
    <property type="match status" value="1"/>
</dbReference>
<keyword evidence="4" id="KW-0175">Coiled coil</keyword>
<accession>A0A4Y6JKW5</accession>
<reference evidence="7" key="1">
    <citation type="journal article" date="2017" name="BMC Genomics">
        <title>Integrated mRNA and microRNA transcriptome variations in the multi-tepal mutant provide insights into the floral patterning of the orchid Cymbidium goeringii.</title>
        <authorList>
            <person name="Yang F."/>
            <person name="Zhu G."/>
            <person name="Wang Z."/>
            <person name="Liu H."/>
            <person name="Xu Q."/>
            <person name="Huang D."/>
            <person name="Zhao C."/>
        </authorList>
    </citation>
    <scope>NUCLEOTIDE SEQUENCE</scope>
</reference>
<evidence type="ECO:0000256" key="1">
    <source>
        <dbReference type="ARBA" id="ARBA00005510"/>
    </source>
</evidence>
<dbReference type="Pfam" id="PF00010">
    <property type="entry name" value="HLH"/>
    <property type="match status" value="1"/>
</dbReference>
<proteinExistence type="evidence at transcript level"/>
<reference evidence="7" key="2">
    <citation type="submission" date="2018-12" db="EMBL/GenBank/DDBJ databases">
        <authorList>
            <person name="Yang F."/>
            <person name="Zhu G."/>
            <person name="Wei Y."/>
        </authorList>
    </citation>
    <scope>NUCLEOTIDE SEQUENCE</scope>
</reference>
<dbReference type="InterPro" id="IPR052610">
    <property type="entry name" value="bHLH_transcription_regulator"/>
</dbReference>
<dbReference type="PANTHER" id="PTHR45959">
    <property type="entry name" value="BHLH TRANSCRIPTION FACTOR"/>
    <property type="match status" value="1"/>
</dbReference>
<feature type="compositionally biased region" description="Low complexity" evidence="5">
    <location>
        <begin position="64"/>
        <end position="86"/>
    </location>
</feature>
<protein>
    <submittedName>
        <fullName evidence="7">Transcription factor bHLH18-like isoform X1</fullName>
    </submittedName>
</protein>
<dbReference type="InterPro" id="IPR011598">
    <property type="entry name" value="bHLH_dom"/>
</dbReference>
<dbReference type="GO" id="GO:0046983">
    <property type="term" value="F:protein dimerization activity"/>
    <property type="evidence" value="ECO:0007669"/>
    <property type="project" value="InterPro"/>
</dbReference>
<comment type="similarity">
    <text evidence="1">Belongs to the bHLH protein family.</text>
</comment>
<dbReference type="AlphaFoldDB" id="A0A4Y6JKW5"/>
<feature type="region of interest" description="Disordered" evidence="5">
    <location>
        <begin position="59"/>
        <end position="100"/>
    </location>
</feature>
<evidence type="ECO:0000256" key="3">
    <source>
        <dbReference type="ARBA" id="ARBA00023163"/>
    </source>
</evidence>
<dbReference type="SMART" id="SM00353">
    <property type="entry name" value="HLH"/>
    <property type="match status" value="1"/>
</dbReference>
<dbReference type="InterPro" id="IPR036638">
    <property type="entry name" value="HLH_DNA-bd_sf"/>
</dbReference>
<evidence type="ECO:0000256" key="5">
    <source>
        <dbReference type="SAM" id="MobiDB-lite"/>
    </source>
</evidence>
<evidence type="ECO:0000256" key="4">
    <source>
        <dbReference type="SAM" id="Coils"/>
    </source>
</evidence>
<evidence type="ECO:0000259" key="6">
    <source>
        <dbReference type="PROSITE" id="PS50888"/>
    </source>
</evidence>
<dbReference type="Gene3D" id="4.10.280.10">
    <property type="entry name" value="Helix-loop-helix DNA-binding domain"/>
    <property type="match status" value="1"/>
</dbReference>
<evidence type="ECO:0000256" key="2">
    <source>
        <dbReference type="ARBA" id="ARBA00023015"/>
    </source>
</evidence>
<keyword evidence="2" id="KW-0805">Transcription regulation</keyword>
<sequence length="364" mass="39804">MINQSIIMESQAAETRWLSDIQEMADPNYQQWELSSLDQLMSPNMWDDDLHQTLSSESKSLNPTASFTSNTFSSSSSIDSSHASAAMTADERSKKMTKTKSWDSFATLQKTILPPTVSSPSILSFGRPDSPDDSSELYKNLVMTTVNTEEGKGNNLKRSHQVMATAQGKKKASAAASRPSSHNQEHILAERKRREKLSQRFIALSAIVPDLKKMDKASVLGDAIKYLKTLQEKVKTLEDQAAKTTVKSAILIKKSQLSTTTNDDSDISSSGESAAEGGHSLPEIEVKLSDKTALIKIHCECKKGDLVRALSEIEKLQLGIVSISALPFAASSLDITVMAQIEEGFSMTAMDLVRNLSSAFSLFM</sequence>
<feature type="region of interest" description="Disordered" evidence="5">
    <location>
        <begin position="164"/>
        <end position="186"/>
    </location>
</feature>
<feature type="coiled-coil region" evidence="4">
    <location>
        <begin position="220"/>
        <end position="247"/>
    </location>
</feature>